<reference evidence="7" key="1">
    <citation type="submission" date="2022-11" db="EMBL/GenBank/DDBJ databases">
        <title>Centuries of genome instability and evolution in soft-shell clam transmissible cancer (bioRxiv).</title>
        <authorList>
            <person name="Hart S.F.M."/>
            <person name="Yonemitsu M.A."/>
            <person name="Giersch R.M."/>
            <person name="Beal B.F."/>
            <person name="Arriagada G."/>
            <person name="Davis B.W."/>
            <person name="Ostrander E.A."/>
            <person name="Goff S.P."/>
            <person name="Metzger M.J."/>
        </authorList>
    </citation>
    <scope>NUCLEOTIDE SEQUENCE</scope>
    <source>
        <strain evidence="7">MELC-2E11</strain>
        <tissue evidence="7">Siphon/mantle</tissue>
    </source>
</reference>
<evidence type="ECO:0000313" key="8">
    <source>
        <dbReference type="Proteomes" id="UP001164746"/>
    </source>
</evidence>
<gene>
    <name evidence="7" type="ORF">MAR_031305</name>
</gene>
<evidence type="ECO:0000256" key="5">
    <source>
        <dbReference type="SAM" id="Phobius"/>
    </source>
</evidence>
<dbReference type="PANTHER" id="PTHR19134">
    <property type="entry name" value="RECEPTOR-TYPE TYROSINE-PROTEIN PHOSPHATASE"/>
    <property type="match status" value="1"/>
</dbReference>
<name>A0ABY7F6S6_MYAAR</name>
<organism evidence="7 8">
    <name type="scientific">Mya arenaria</name>
    <name type="common">Soft-shell clam</name>
    <dbReference type="NCBI Taxonomy" id="6604"/>
    <lineage>
        <taxon>Eukaryota</taxon>
        <taxon>Metazoa</taxon>
        <taxon>Spiralia</taxon>
        <taxon>Lophotrochozoa</taxon>
        <taxon>Mollusca</taxon>
        <taxon>Bivalvia</taxon>
        <taxon>Autobranchia</taxon>
        <taxon>Heteroconchia</taxon>
        <taxon>Euheterodonta</taxon>
        <taxon>Imparidentia</taxon>
        <taxon>Neoheterodontei</taxon>
        <taxon>Myida</taxon>
        <taxon>Myoidea</taxon>
        <taxon>Myidae</taxon>
        <taxon>Mya</taxon>
    </lineage>
</organism>
<dbReference type="InterPro" id="IPR000242">
    <property type="entry name" value="PTP_cat"/>
</dbReference>
<comment type="similarity">
    <text evidence="1">Belongs to the protein-tyrosine phosphatase family.</text>
</comment>
<keyword evidence="5" id="KW-0812">Transmembrane</keyword>
<evidence type="ECO:0000259" key="6">
    <source>
        <dbReference type="PROSITE" id="PS50055"/>
    </source>
</evidence>
<dbReference type="InterPro" id="IPR050348">
    <property type="entry name" value="Protein-Tyr_Phosphatase"/>
</dbReference>
<proteinExistence type="inferred from homology"/>
<dbReference type="InterPro" id="IPR029021">
    <property type="entry name" value="Prot-tyrosine_phosphatase-like"/>
</dbReference>
<dbReference type="EMBL" id="CP111021">
    <property type="protein sequence ID" value="WAR16711.1"/>
    <property type="molecule type" value="Genomic_DNA"/>
</dbReference>
<feature type="transmembrane region" description="Helical" evidence="5">
    <location>
        <begin position="360"/>
        <end position="382"/>
    </location>
</feature>
<accession>A0ABY7F6S6</accession>
<keyword evidence="8" id="KW-1185">Reference proteome</keyword>
<dbReference type="InterPro" id="IPR000742">
    <property type="entry name" value="EGF"/>
</dbReference>
<dbReference type="Pfam" id="PF00102">
    <property type="entry name" value="Y_phosphatase"/>
    <property type="match status" value="1"/>
</dbReference>
<dbReference type="Proteomes" id="UP001164746">
    <property type="component" value="Chromosome 10"/>
</dbReference>
<evidence type="ECO:0000256" key="4">
    <source>
        <dbReference type="ARBA" id="ARBA00022912"/>
    </source>
</evidence>
<dbReference type="PROSITE" id="PS50055">
    <property type="entry name" value="TYR_PHOSPHATASE_PTP"/>
    <property type="match status" value="1"/>
</dbReference>
<dbReference type="PANTHER" id="PTHR19134:SF562">
    <property type="entry name" value="PROTEIN-TYROSINE-PHOSPHATASE"/>
    <property type="match status" value="1"/>
</dbReference>
<dbReference type="Gene3D" id="3.90.190.10">
    <property type="entry name" value="Protein tyrosine phosphatase superfamily"/>
    <property type="match status" value="1"/>
</dbReference>
<keyword evidence="5" id="KW-0472">Membrane</keyword>
<sequence>MCTSCIPGRFGQTCQHGCSQKCTNGICVEKNAICRCYPNYKGAMCDQCENGRYGDKCGELCSPWCEFGTCKKETGFCPCKPGRYDNKCQSTCPTGCVNDICNRSDGSCHSCKKGYVGERCNITCPSLCNNCDNFGVCTECKPGYSNEQNQCTCKRDICVHQLDCKSCTNTSFFANGGDCCLCSLDNCVSCSKALDTINCKICNEGYYPNSSGECELCNSQCVNNECDSSSGECNQGCTNGYWNKACDKACDPECVSCSQPDGACTHCKNNTKYGPICSMECSTNCKNSMCVINGDCTNGCIINKFGKQCEQTCENYCTQKENRTVCSEKTGICLYGCEKGDKGSFCPSAQAEQQMSTASLGGGVGGGVVALAAIVVVGLILLRSRRGNLSNRSERPEKEHDNSSALYATVNKGRAQYANEDTVNLHSVTNIENTNYQSPPPKSSDKDNTRIFTEDNLEIEADDVSAREITNMFENNEGVHYNNTRAISKFKLTVVELPDYVQNICIKDLEEEFQKVPYGLVKPYEVSQTKLNMHRNRYKGIYPYDDTRVLVRGGDTDYINASYIDGFRKRNAYIASLGPMAKQLGDFGQFWRMIWQQKVEKIVMLTNLVESLKTKCEQYWPDHGQRKLYGDIEVVCKVNKMYADLNWRQLTISKVKFNLRGHCQ</sequence>
<evidence type="ECO:0000256" key="3">
    <source>
        <dbReference type="ARBA" id="ARBA00022801"/>
    </source>
</evidence>
<dbReference type="SMART" id="SM00181">
    <property type="entry name" value="EGF"/>
    <property type="match status" value="6"/>
</dbReference>
<dbReference type="EC" id="3.1.3.48" evidence="2"/>
<feature type="domain" description="Tyrosine-protein phosphatase" evidence="6">
    <location>
        <begin position="509"/>
        <end position="664"/>
    </location>
</feature>
<keyword evidence="5" id="KW-1133">Transmembrane helix</keyword>
<keyword evidence="4" id="KW-0904">Protein phosphatase</keyword>
<evidence type="ECO:0000256" key="2">
    <source>
        <dbReference type="ARBA" id="ARBA00013064"/>
    </source>
</evidence>
<keyword evidence="3" id="KW-0378">Hydrolase</keyword>
<dbReference type="PROSITE" id="PS00022">
    <property type="entry name" value="EGF_1"/>
    <property type="match status" value="1"/>
</dbReference>
<dbReference type="Gene3D" id="2.170.300.10">
    <property type="entry name" value="Tie2 ligand-binding domain superfamily"/>
    <property type="match status" value="1"/>
</dbReference>
<evidence type="ECO:0000256" key="1">
    <source>
        <dbReference type="ARBA" id="ARBA00009580"/>
    </source>
</evidence>
<dbReference type="SMART" id="SM00194">
    <property type="entry name" value="PTPc"/>
    <property type="match status" value="1"/>
</dbReference>
<dbReference type="SUPFAM" id="SSF52799">
    <property type="entry name" value="(Phosphotyrosine protein) phosphatases II"/>
    <property type="match status" value="1"/>
</dbReference>
<protein>
    <recommendedName>
        <fullName evidence="2">protein-tyrosine-phosphatase</fullName>
        <ecNumber evidence="2">3.1.3.48</ecNumber>
    </recommendedName>
</protein>
<evidence type="ECO:0000313" key="7">
    <source>
        <dbReference type="EMBL" id="WAR16711.1"/>
    </source>
</evidence>